<dbReference type="AlphaFoldDB" id="A0A4C1VUC9"/>
<dbReference type="InterPro" id="IPR001752">
    <property type="entry name" value="Kinesin_motor_dom"/>
</dbReference>
<evidence type="ECO:0000313" key="10">
    <source>
        <dbReference type="EMBL" id="GBP41962.1"/>
    </source>
</evidence>
<sequence>MTQVAVRVRPLRKDEGPQIVHVVNDKMLVLEEEADSKRDVLRQRRLMDKHYVYDRVFGEDSTQARHCVHTFAYGSVGVVIECCFRLLYRAIALSIMNPAIVSVSIPIPDVKGQTSRRPIKWSPSHMDPQSHQCIVGLSEGNRISNAGDRDEVYEYVCAPLVGGALRGYAGAVFAYGATGAGKTYTMTGLMSRALNHLFTGIGETDQPDAYEVAWIGFLNFGMKTGFSVENFTSDNIVTA</sequence>
<comment type="caution">
    <text evidence="10">The sequence shown here is derived from an EMBL/GenBank/DDBJ whole genome shotgun (WGS) entry which is preliminary data.</text>
</comment>
<keyword evidence="4 8" id="KW-0067">ATP-binding</keyword>
<dbReference type="GO" id="GO:0005874">
    <property type="term" value="C:microtubule"/>
    <property type="evidence" value="ECO:0007669"/>
    <property type="project" value="UniProtKB-KW"/>
</dbReference>
<evidence type="ECO:0000256" key="6">
    <source>
        <dbReference type="ARBA" id="ARBA00023175"/>
    </source>
</evidence>
<keyword evidence="6 8" id="KW-0505">Motor protein</keyword>
<dbReference type="PANTHER" id="PTHR47968:SF13">
    <property type="entry name" value="KINESIN-LIKE PROTEIN KIF19 ISOFORM X1"/>
    <property type="match status" value="1"/>
</dbReference>
<dbReference type="GO" id="GO:0003777">
    <property type="term" value="F:microtubule motor activity"/>
    <property type="evidence" value="ECO:0007669"/>
    <property type="project" value="InterPro"/>
</dbReference>
<keyword evidence="2" id="KW-0493">Microtubule</keyword>
<dbReference type="InterPro" id="IPR036961">
    <property type="entry name" value="Kinesin_motor_dom_sf"/>
</dbReference>
<reference evidence="10 11" key="1">
    <citation type="journal article" date="2019" name="Commun. Biol.">
        <title>The bagworm genome reveals a unique fibroin gene that provides high tensile strength.</title>
        <authorList>
            <person name="Kono N."/>
            <person name="Nakamura H."/>
            <person name="Ohtoshi R."/>
            <person name="Tomita M."/>
            <person name="Numata K."/>
            <person name="Arakawa K."/>
        </authorList>
    </citation>
    <scope>NUCLEOTIDE SEQUENCE [LARGE SCALE GENOMIC DNA]</scope>
</reference>
<feature type="domain" description="Kinesin motor" evidence="9">
    <location>
        <begin position="1"/>
        <end position="239"/>
    </location>
</feature>
<dbReference type="GO" id="GO:0008017">
    <property type="term" value="F:microtubule binding"/>
    <property type="evidence" value="ECO:0007669"/>
    <property type="project" value="InterPro"/>
</dbReference>
<protein>
    <submittedName>
        <fullName evidence="10">Kinesin-like protein KIN-4A</fullName>
    </submittedName>
</protein>
<name>A0A4C1VUC9_EUMVA</name>
<dbReference type="SUPFAM" id="SSF52540">
    <property type="entry name" value="P-loop containing nucleoside triphosphate hydrolases"/>
    <property type="match status" value="2"/>
</dbReference>
<evidence type="ECO:0000259" key="9">
    <source>
        <dbReference type="PROSITE" id="PS50067"/>
    </source>
</evidence>
<evidence type="ECO:0000256" key="7">
    <source>
        <dbReference type="ARBA" id="ARBA00023212"/>
    </source>
</evidence>
<dbReference type="Gene3D" id="3.40.850.10">
    <property type="entry name" value="Kinesin motor domain"/>
    <property type="match status" value="1"/>
</dbReference>
<comment type="similarity">
    <text evidence="8">Belongs to the TRAFAC class myosin-kinesin ATPase superfamily. Kinesin family.</text>
</comment>
<evidence type="ECO:0000313" key="11">
    <source>
        <dbReference type="Proteomes" id="UP000299102"/>
    </source>
</evidence>
<evidence type="ECO:0000256" key="1">
    <source>
        <dbReference type="ARBA" id="ARBA00004245"/>
    </source>
</evidence>
<dbReference type="Proteomes" id="UP000299102">
    <property type="component" value="Unassembled WGS sequence"/>
</dbReference>
<organism evidence="10 11">
    <name type="scientific">Eumeta variegata</name>
    <name type="common">Bagworm moth</name>
    <name type="synonym">Eumeta japonica</name>
    <dbReference type="NCBI Taxonomy" id="151549"/>
    <lineage>
        <taxon>Eukaryota</taxon>
        <taxon>Metazoa</taxon>
        <taxon>Ecdysozoa</taxon>
        <taxon>Arthropoda</taxon>
        <taxon>Hexapoda</taxon>
        <taxon>Insecta</taxon>
        <taxon>Pterygota</taxon>
        <taxon>Neoptera</taxon>
        <taxon>Endopterygota</taxon>
        <taxon>Lepidoptera</taxon>
        <taxon>Glossata</taxon>
        <taxon>Ditrysia</taxon>
        <taxon>Tineoidea</taxon>
        <taxon>Psychidae</taxon>
        <taxon>Oiketicinae</taxon>
        <taxon>Eumeta</taxon>
    </lineage>
</organism>
<dbReference type="OrthoDB" id="3176171at2759"/>
<keyword evidence="11" id="KW-1185">Reference proteome</keyword>
<keyword evidence="3 8" id="KW-0547">Nucleotide-binding</keyword>
<proteinExistence type="inferred from homology"/>
<accession>A0A4C1VUC9</accession>
<evidence type="ECO:0000256" key="4">
    <source>
        <dbReference type="ARBA" id="ARBA00022840"/>
    </source>
</evidence>
<dbReference type="Pfam" id="PF00225">
    <property type="entry name" value="Kinesin"/>
    <property type="match status" value="1"/>
</dbReference>
<dbReference type="GO" id="GO:0005524">
    <property type="term" value="F:ATP binding"/>
    <property type="evidence" value="ECO:0007669"/>
    <property type="project" value="UniProtKB-UniRule"/>
</dbReference>
<dbReference type="InterPro" id="IPR027417">
    <property type="entry name" value="P-loop_NTPase"/>
</dbReference>
<gene>
    <name evidence="10" type="primary">KIN4A</name>
    <name evidence="10" type="ORF">EVAR_33766_1</name>
</gene>
<evidence type="ECO:0000256" key="2">
    <source>
        <dbReference type="ARBA" id="ARBA00022701"/>
    </source>
</evidence>
<comment type="subcellular location">
    <subcellularLocation>
        <location evidence="1">Cytoplasm</location>
        <location evidence="1">Cytoskeleton</location>
    </subcellularLocation>
</comment>
<dbReference type="PROSITE" id="PS50067">
    <property type="entry name" value="KINESIN_MOTOR_2"/>
    <property type="match status" value="1"/>
</dbReference>
<dbReference type="EMBL" id="BGZK01000409">
    <property type="protein sequence ID" value="GBP41962.1"/>
    <property type="molecule type" value="Genomic_DNA"/>
</dbReference>
<keyword evidence="5" id="KW-0175">Coiled coil</keyword>
<dbReference type="STRING" id="151549.A0A4C1VUC9"/>
<dbReference type="PANTHER" id="PTHR47968">
    <property type="entry name" value="CENTROMERE PROTEIN E"/>
    <property type="match status" value="1"/>
</dbReference>
<keyword evidence="7" id="KW-0206">Cytoskeleton</keyword>
<feature type="binding site" evidence="8">
    <location>
        <begin position="176"/>
        <end position="183"/>
    </location>
    <ligand>
        <name>ATP</name>
        <dbReference type="ChEBI" id="CHEBI:30616"/>
    </ligand>
</feature>
<keyword evidence="7" id="KW-0963">Cytoplasm</keyword>
<evidence type="ECO:0000256" key="3">
    <source>
        <dbReference type="ARBA" id="ARBA00022741"/>
    </source>
</evidence>
<evidence type="ECO:0000256" key="8">
    <source>
        <dbReference type="PROSITE-ProRule" id="PRU00283"/>
    </source>
</evidence>
<evidence type="ECO:0000256" key="5">
    <source>
        <dbReference type="ARBA" id="ARBA00023054"/>
    </source>
</evidence>
<dbReference type="InterPro" id="IPR027640">
    <property type="entry name" value="Kinesin-like_fam"/>
</dbReference>
<dbReference type="GO" id="GO:0007018">
    <property type="term" value="P:microtubule-based movement"/>
    <property type="evidence" value="ECO:0007669"/>
    <property type="project" value="InterPro"/>
</dbReference>